<evidence type="ECO:0000313" key="2">
    <source>
        <dbReference type="Proteomes" id="UP001280121"/>
    </source>
</evidence>
<protein>
    <submittedName>
        <fullName evidence="1">Uncharacterized protein</fullName>
    </submittedName>
</protein>
<name>A0AAD9X5H2_9ROSI</name>
<dbReference type="Proteomes" id="UP001280121">
    <property type="component" value="Unassembled WGS sequence"/>
</dbReference>
<organism evidence="1 2">
    <name type="scientific">Dipteronia dyeriana</name>
    <dbReference type="NCBI Taxonomy" id="168575"/>
    <lineage>
        <taxon>Eukaryota</taxon>
        <taxon>Viridiplantae</taxon>
        <taxon>Streptophyta</taxon>
        <taxon>Embryophyta</taxon>
        <taxon>Tracheophyta</taxon>
        <taxon>Spermatophyta</taxon>
        <taxon>Magnoliopsida</taxon>
        <taxon>eudicotyledons</taxon>
        <taxon>Gunneridae</taxon>
        <taxon>Pentapetalae</taxon>
        <taxon>rosids</taxon>
        <taxon>malvids</taxon>
        <taxon>Sapindales</taxon>
        <taxon>Sapindaceae</taxon>
        <taxon>Hippocastanoideae</taxon>
        <taxon>Acereae</taxon>
        <taxon>Dipteronia</taxon>
    </lineage>
</organism>
<dbReference type="EMBL" id="JANJYI010000004">
    <property type="protein sequence ID" value="KAK2653062.1"/>
    <property type="molecule type" value="Genomic_DNA"/>
</dbReference>
<comment type="caution">
    <text evidence="1">The sequence shown here is derived from an EMBL/GenBank/DDBJ whole genome shotgun (WGS) entry which is preliminary data.</text>
</comment>
<dbReference type="AlphaFoldDB" id="A0AAD9X5H2"/>
<reference evidence="1" key="1">
    <citation type="journal article" date="2023" name="Plant J.">
        <title>Genome sequences and population genomics provide insights into the demographic history, inbreeding, and mutation load of two 'living fossil' tree species of Dipteronia.</title>
        <authorList>
            <person name="Feng Y."/>
            <person name="Comes H.P."/>
            <person name="Chen J."/>
            <person name="Zhu S."/>
            <person name="Lu R."/>
            <person name="Zhang X."/>
            <person name="Li P."/>
            <person name="Qiu J."/>
            <person name="Olsen K.M."/>
            <person name="Qiu Y."/>
        </authorList>
    </citation>
    <scope>NUCLEOTIDE SEQUENCE</scope>
    <source>
        <strain evidence="1">KIB01</strain>
    </source>
</reference>
<proteinExistence type="predicted"/>
<keyword evidence="2" id="KW-1185">Reference proteome</keyword>
<gene>
    <name evidence="1" type="ORF">Ddye_012918</name>
</gene>
<sequence length="184" mass="21593">MVEHEDWVKNVNVADVKNPPKTGYVAQTDNVTQNENIVEIEKPSQNEDLYQYLLHPRNTWAYDITIIVHCKLKLIHDFKEVLASCGELEEFKKSCFRHYLDLPHYMRGLFQAKYIHNLLPSQIQFLSANDDEMWLAMGNTKLTGLSTNCHTRLEEKEVYWLGIDEDMFEGPQFVPLKDFVNKED</sequence>
<evidence type="ECO:0000313" key="1">
    <source>
        <dbReference type="EMBL" id="KAK2653062.1"/>
    </source>
</evidence>
<accession>A0AAD9X5H2</accession>